<feature type="signal peptide" evidence="8">
    <location>
        <begin position="1"/>
        <end position="19"/>
    </location>
</feature>
<evidence type="ECO:0000313" key="10">
    <source>
        <dbReference type="EMBL" id="RDW91329.1"/>
    </source>
</evidence>
<dbReference type="Proteomes" id="UP000256328">
    <property type="component" value="Unassembled WGS sequence"/>
</dbReference>
<dbReference type="PANTHER" id="PTHR22811">
    <property type="entry name" value="TRANSMEMBRANE EMP24 DOMAIN-CONTAINING PROTEIN"/>
    <property type="match status" value="1"/>
</dbReference>
<proteinExistence type="inferred from homology"/>
<gene>
    <name evidence="10" type="ORF">BP5796_02494</name>
</gene>
<feature type="domain" description="GOLD" evidence="9">
    <location>
        <begin position="29"/>
        <end position="132"/>
    </location>
</feature>
<accession>A0A3D8SYJ3</accession>
<keyword evidence="5" id="KW-1133">Transmembrane helix</keyword>
<dbReference type="SMART" id="SM01190">
    <property type="entry name" value="EMP24_GP25L"/>
    <property type="match status" value="1"/>
</dbReference>
<evidence type="ECO:0000256" key="6">
    <source>
        <dbReference type="ARBA" id="ARBA00023136"/>
    </source>
</evidence>
<dbReference type="InterPro" id="IPR009038">
    <property type="entry name" value="GOLD_dom"/>
</dbReference>
<evidence type="ECO:0000256" key="3">
    <source>
        <dbReference type="ARBA" id="ARBA00022692"/>
    </source>
</evidence>
<comment type="caution">
    <text evidence="10">The sequence shown here is derived from an EMBL/GenBank/DDBJ whole genome shotgun (WGS) entry which is preliminary data.</text>
</comment>
<dbReference type="EMBL" id="PDLN01000003">
    <property type="protein sequence ID" value="RDW91329.1"/>
    <property type="molecule type" value="Genomic_DNA"/>
</dbReference>
<evidence type="ECO:0000256" key="1">
    <source>
        <dbReference type="ARBA" id="ARBA00004479"/>
    </source>
</evidence>
<dbReference type="Pfam" id="PF01105">
    <property type="entry name" value="EMP24_GP25L"/>
    <property type="match status" value="1"/>
</dbReference>
<evidence type="ECO:0000313" key="11">
    <source>
        <dbReference type="Proteomes" id="UP000256328"/>
    </source>
</evidence>
<reference evidence="10 11" key="1">
    <citation type="journal article" date="2018" name="IMA Fungus">
        <title>IMA Genome-F 9: Draft genome sequence of Annulohypoxylon stygium, Aspergillus mulundensis, Berkeleyomyces basicola (syn. Thielaviopsis basicola), Ceratocystis smalleyi, two Cercospora beticola strains, Coleophoma cylindrospora, Fusarium fracticaudum, Phialophora cf. hyalina, and Morchella septimelata.</title>
        <authorList>
            <person name="Wingfield B.D."/>
            <person name="Bills G.F."/>
            <person name="Dong Y."/>
            <person name="Huang W."/>
            <person name="Nel W.J."/>
            <person name="Swalarsk-Parry B.S."/>
            <person name="Vaghefi N."/>
            <person name="Wilken P.M."/>
            <person name="An Z."/>
            <person name="de Beer Z.W."/>
            <person name="De Vos L."/>
            <person name="Chen L."/>
            <person name="Duong T.A."/>
            <person name="Gao Y."/>
            <person name="Hammerbacher A."/>
            <person name="Kikkert J.R."/>
            <person name="Li Y."/>
            <person name="Li H."/>
            <person name="Li K."/>
            <person name="Li Q."/>
            <person name="Liu X."/>
            <person name="Ma X."/>
            <person name="Naidoo K."/>
            <person name="Pethybridge S.J."/>
            <person name="Sun J."/>
            <person name="Steenkamp E.T."/>
            <person name="van der Nest M.A."/>
            <person name="van Wyk S."/>
            <person name="Wingfield M.J."/>
            <person name="Xiong C."/>
            <person name="Yue Q."/>
            <person name="Zhang X."/>
        </authorList>
    </citation>
    <scope>NUCLEOTIDE SEQUENCE [LARGE SCALE GENOMIC DNA]</scope>
    <source>
        <strain evidence="10 11">BP5796</strain>
    </source>
</reference>
<keyword evidence="6" id="KW-0472">Membrane</keyword>
<protein>
    <recommendedName>
        <fullName evidence="9">GOLD domain-containing protein</fullName>
    </recommendedName>
</protein>
<evidence type="ECO:0000256" key="4">
    <source>
        <dbReference type="ARBA" id="ARBA00022729"/>
    </source>
</evidence>
<comment type="subcellular location">
    <subcellularLocation>
        <location evidence="1 7">Membrane</location>
        <topology evidence="1 7">Single-pass type I membrane protein</topology>
    </subcellularLocation>
</comment>
<dbReference type="InterPro" id="IPR015720">
    <property type="entry name" value="Emp24-like"/>
</dbReference>
<sequence>MRSILPLLSLSALLAPVQALYFYIDGTTPKCFFEELPKDTLVVGHYTAEEFNEQSRTWSKHDGLNIFISVDEVFDNDHRVISQKGSSAGRFTFTAADSGDHKICFTPSSSSGSSGWLSALHPQGGIKLTLDMVIGETSSIESNDKGKIQDIVQKVKDLNSRLQDIRREQVFQRVS</sequence>
<evidence type="ECO:0000256" key="2">
    <source>
        <dbReference type="ARBA" id="ARBA00007104"/>
    </source>
</evidence>
<name>A0A3D8SYJ3_9HELO</name>
<dbReference type="GO" id="GO:0016020">
    <property type="term" value="C:membrane"/>
    <property type="evidence" value="ECO:0007669"/>
    <property type="project" value="UniProtKB-SubCell"/>
</dbReference>
<keyword evidence="4 8" id="KW-0732">Signal</keyword>
<organism evidence="10 11">
    <name type="scientific">Coleophoma crateriformis</name>
    <dbReference type="NCBI Taxonomy" id="565419"/>
    <lineage>
        <taxon>Eukaryota</taxon>
        <taxon>Fungi</taxon>
        <taxon>Dikarya</taxon>
        <taxon>Ascomycota</taxon>
        <taxon>Pezizomycotina</taxon>
        <taxon>Leotiomycetes</taxon>
        <taxon>Helotiales</taxon>
        <taxon>Dermateaceae</taxon>
        <taxon>Coleophoma</taxon>
    </lineage>
</organism>
<feature type="chain" id="PRO_5017828150" description="GOLD domain-containing protein" evidence="8">
    <location>
        <begin position="20"/>
        <end position="175"/>
    </location>
</feature>
<dbReference type="PROSITE" id="PS50866">
    <property type="entry name" value="GOLD"/>
    <property type="match status" value="1"/>
</dbReference>
<comment type="similarity">
    <text evidence="2 7">Belongs to the EMP24/GP25L family.</text>
</comment>
<evidence type="ECO:0000259" key="9">
    <source>
        <dbReference type="PROSITE" id="PS50866"/>
    </source>
</evidence>
<keyword evidence="3 7" id="KW-0812">Transmembrane</keyword>
<dbReference type="OrthoDB" id="3427at2759"/>
<evidence type="ECO:0000256" key="7">
    <source>
        <dbReference type="RuleBase" id="RU003827"/>
    </source>
</evidence>
<evidence type="ECO:0000256" key="5">
    <source>
        <dbReference type="ARBA" id="ARBA00022989"/>
    </source>
</evidence>
<dbReference type="AlphaFoldDB" id="A0A3D8SYJ3"/>
<evidence type="ECO:0000256" key="8">
    <source>
        <dbReference type="SAM" id="SignalP"/>
    </source>
</evidence>
<keyword evidence="11" id="KW-1185">Reference proteome</keyword>